<dbReference type="Gramene" id="PHT94050">
    <property type="protein sequence ID" value="PHT94050"/>
    <property type="gene ID" value="T459_01932"/>
</dbReference>
<dbReference type="AlphaFoldDB" id="A0A2G3AIM4"/>
<protein>
    <submittedName>
        <fullName evidence="1">Uncharacterized protein</fullName>
    </submittedName>
</protein>
<dbReference type="STRING" id="4072.A0A2G3AIM4"/>
<reference evidence="1 2" key="1">
    <citation type="journal article" date="2014" name="Nat. Genet.">
        <title>Genome sequence of the hot pepper provides insights into the evolution of pungency in Capsicum species.</title>
        <authorList>
            <person name="Kim S."/>
            <person name="Park M."/>
            <person name="Yeom S.I."/>
            <person name="Kim Y.M."/>
            <person name="Lee J.M."/>
            <person name="Lee H.A."/>
            <person name="Seo E."/>
            <person name="Choi J."/>
            <person name="Cheong K."/>
            <person name="Kim K.T."/>
            <person name="Jung K."/>
            <person name="Lee G.W."/>
            <person name="Oh S.K."/>
            <person name="Bae C."/>
            <person name="Kim S.B."/>
            <person name="Lee H.Y."/>
            <person name="Kim S.Y."/>
            <person name="Kim M.S."/>
            <person name="Kang B.C."/>
            <person name="Jo Y.D."/>
            <person name="Yang H.B."/>
            <person name="Jeong H.J."/>
            <person name="Kang W.H."/>
            <person name="Kwon J.K."/>
            <person name="Shin C."/>
            <person name="Lim J.Y."/>
            <person name="Park J.H."/>
            <person name="Huh J.H."/>
            <person name="Kim J.S."/>
            <person name="Kim B.D."/>
            <person name="Cohen O."/>
            <person name="Paran I."/>
            <person name="Suh M.C."/>
            <person name="Lee S.B."/>
            <person name="Kim Y.K."/>
            <person name="Shin Y."/>
            <person name="Noh S.J."/>
            <person name="Park J."/>
            <person name="Seo Y.S."/>
            <person name="Kwon S.Y."/>
            <person name="Kim H.A."/>
            <person name="Park J.M."/>
            <person name="Kim H.J."/>
            <person name="Choi S.B."/>
            <person name="Bosland P.W."/>
            <person name="Reeves G."/>
            <person name="Jo S.H."/>
            <person name="Lee B.W."/>
            <person name="Cho H.T."/>
            <person name="Choi H.S."/>
            <person name="Lee M.S."/>
            <person name="Yu Y."/>
            <person name="Do Choi Y."/>
            <person name="Park B.S."/>
            <person name="van Deynze A."/>
            <person name="Ashrafi H."/>
            <person name="Hill T."/>
            <person name="Kim W.T."/>
            <person name="Pai H.S."/>
            <person name="Ahn H.K."/>
            <person name="Yeam I."/>
            <person name="Giovannoni J.J."/>
            <person name="Rose J.K."/>
            <person name="Sorensen I."/>
            <person name="Lee S.J."/>
            <person name="Kim R.W."/>
            <person name="Choi I.Y."/>
            <person name="Choi B.S."/>
            <person name="Lim J.S."/>
            <person name="Lee Y.H."/>
            <person name="Choi D."/>
        </authorList>
    </citation>
    <scope>NUCLEOTIDE SEQUENCE [LARGE SCALE GENOMIC DNA]</scope>
    <source>
        <strain evidence="2">cv. CM334</strain>
    </source>
</reference>
<accession>A0A2G3AIM4</accession>
<reference evidence="1 2" key="2">
    <citation type="journal article" date="2017" name="Genome Biol.">
        <title>New reference genome sequences of hot pepper reveal the massive evolution of plant disease-resistance genes by retroduplication.</title>
        <authorList>
            <person name="Kim S."/>
            <person name="Park J."/>
            <person name="Yeom S.I."/>
            <person name="Kim Y.M."/>
            <person name="Seo E."/>
            <person name="Kim K.T."/>
            <person name="Kim M.S."/>
            <person name="Lee J.M."/>
            <person name="Cheong K."/>
            <person name="Shin H.S."/>
            <person name="Kim S.B."/>
            <person name="Han K."/>
            <person name="Lee J."/>
            <person name="Park M."/>
            <person name="Lee H.A."/>
            <person name="Lee H.Y."/>
            <person name="Lee Y."/>
            <person name="Oh S."/>
            <person name="Lee J.H."/>
            <person name="Choi E."/>
            <person name="Choi E."/>
            <person name="Lee S.E."/>
            <person name="Jeon J."/>
            <person name="Kim H."/>
            <person name="Choi G."/>
            <person name="Song H."/>
            <person name="Lee J."/>
            <person name="Lee S.C."/>
            <person name="Kwon J.K."/>
            <person name="Lee H.Y."/>
            <person name="Koo N."/>
            <person name="Hong Y."/>
            <person name="Kim R.W."/>
            <person name="Kang W.H."/>
            <person name="Huh J.H."/>
            <person name="Kang B.C."/>
            <person name="Yang T.J."/>
            <person name="Lee Y.H."/>
            <person name="Bennetzen J.L."/>
            <person name="Choi D."/>
        </authorList>
    </citation>
    <scope>NUCLEOTIDE SEQUENCE [LARGE SCALE GENOMIC DNA]</scope>
    <source>
        <strain evidence="2">cv. CM334</strain>
    </source>
</reference>
<proteinExistence type="predicted"/>
<dbReference type="Proteomes" id="UP000222542">
    <property type="component" value="Unassembled WGS sequence"/>
</dbReference>
<comment type="caution">
    <text evidence="1">The sequence shown here is derived from an EMBL/GenBank/DDBJ whole genome shotgun (WGS) entry which is preliminary data.</text>
</comment>
<keyword evidence="2" id="KW-1185">Reference proteome</keyword>
<sequence>MIVSWSTRQIGDDVDIADKPGLLDVASKQKMENKLLAMTLRDLHVKNDLKFHEILENDVAGDVSHVTAYVVAGVGENMAPLVIFLVCLLAIASFVEGNRKGEWINGHATFYGGGDASGTMAEEILNLSAEECMDDSTSPGLVTVVSNPHNSPKASGEGDLDEKVHIKICNAPSLHPGCYMVLTILRDQKSTHDQTETETKIVGDNHLIDMHQSELRGPICNPNWKGVSTVPRVGTPHQPSTGRFGPWRDYHYRASPLENDNWEITWWRNAVVLCFHFGYELEVHRNVVGSHWHTGN</sequence>
<dbReference type="EMBL" id="AYRZ02000001">
    <property type="protein sequence ID" value="PHT94050.1"/>
    <property type="molecule type" value="Genomic_DNA"/>
</dbReference>
<evidence type="ECO:0000313" key="1">
    <source>
        <dbReference type="EMBL" id="PHT94050.1"/>
    </source>
</evidence>
<name>A0A2G3AIM4_CAPAN</name>
<gene>
    <name evidence="1" type="ORF">T459_01932</name>
</gene>
<evidence type="ECO:0000313" key="2">
    <source>
        <dbReference type="Proteomes" id="UP000222542"/>
    </source>
</evidence>
<organism evidence="1 2">
    <name type="scientific">Capsicum annuum</name>
    <name type="common">Capsicum pepper</name>
    <dbReference type="NCBI Taxonomy" id="4072"/>
    <lineage>
        <taxon>Eukaryota</taxon>
        <taxon>Viridiplantae</taxon>
        <taxon>Streptophyta</taxon>
        <taxon>Embryophyta</taxon>
        <taxon>Tracheophyta</taxon>
        <taxon>Spermatophyta</taxon>
        <taxon>Magnoliopsida</taxon>
        <taxon>eudicotyledons</taxon>
        <taxon>Gunneridae</taxon>
        <taxon>Pentapetalae</taxon>
        <taxon>asterids</taxon>
        <taxon>lamiids</taxon>
        <taxon>Solanales</taxon>
        <taxon>Solanaceae</taxon>
        <taxon>Solanoideae</taxon>
        <taxon>Capsiceae</taxon>
        <taxon>Capsicum</taxon>
    </lineage>
</organism>